<keyword evidence="3" id="KW-1185">Reference proteome</keyword>
<evidence type="ECO:0000256" key="1">
    <source>
        <dbReference type="SAM" id="MobiDB-lite"/>
    </source>
</evidence>
<comment type="caution">
    <text evidence="2">The sequence shown here is derived from an EMBL/GenBank/DDBJ whole genome shotgun (WGS) entry which is preliminary data.</text>
</comment>
<feature type="non-terminal residue" evidence="2">
    <location>
        <position position="1"/>
    </location>
</feature>
<accession>A0ABQ7NYY7</accession>
<evidence type="ECO:0000313" key="3">
    <source>
        <dbReference type="Proteomes" id="UP000823674"/>
    </source>
</evidence>
<feature type="region of interest" description="Disordered" evidence="1">
    <location>
        <begin position="1"/>
        <end position="35"/>
    </location>
</feature>
<name>A0ABQ7NYY7_BRACM</name>
<dbReference type="EMBL" id="JADBGQ010000001">
    <property type="protein sequence ID" value="KAG5416074.1"/>
    <property type="molecule type" value="Genomic_DNA"/>
</dbReference>
<organism evidence="2 3">
    <name type="scientific">Brassica rapa subsp. trilocularis</name>
    <dbReference type="NCBI Taxonomy" id="1813537"/>
    <lineage>
        <taxon>Eukaryota</taxon>
        <taxon>Viridiplantae</taxon>
        <taxon>Streptophyta</taxon>
        <taxon>Embryophyta</taxon>
        <taxon>Tracheophyta</taxon>
        <taxon>Spermatophyta</taxon>
        <taxon>Magnoliopsida</taxon>
        <taxon>eudicotyledons</taxon>
        <taxon>Gunneridae</taxon>
        <taxon>Pentapetalae</taxon>
        <taxon>rosids</taxon>
        <taxon>malvids</taxon>
        <taxon>Brassicales</taxon>
        <taxon>Brassicaceae</taxon>
        <taxon>Brassiceae</taxon>
        <taxon>Brassica</taxon>
    </lineage>
</organism>
<reference evidence="2 3" key="1">
    <citation type="submission" date="2021-03" db="EMBL/GenBank/DDBJ databases">
        <authorList>
            <person name="King G.J."/>
            <person name="Bancroft I."/>
            <person name="Baten A."/>
            <person name="Bloomfield J."/>
            <person name="Borpatragohain P."/>
            <person name="He Z."/>
            <person name="Irish N."/>
            <person name="Irwin J."/>
            <person name="Liu K."/>
            <person name="Mauleon R.P."/>
            <person name="Moore J."/>
            <person name="Morris R."/>
            <person name="Ostergaard L."/>
            <person name="Wang B."/>
            <person name="Wells R."/>
        </authorList>
    </citation>
    <scope>NUCLEOTIDE SEQUENCE [LARGE SCALE GENOMIC DNA]</scope>
    <source>
        <strain evidence="2">R-o-18</strain>
        <tissue evidence="2">Leaf</tissue>
    </source>
</reference>
<sequence length="95" mass="10820">KSESSFILGRKRLRHRRRTPLANPSSPSSPPPLISHCPTSSLFDSLSKTNATKHSQVCDLRSSLLQSDLSVRVARKSVQCFQRLFLLIREMTWQL</sequence>
<proteinExistence type="predicted"/>
<evidence type="ECO:0000313" key="2">
    <source>
        <dbReference type="EMBL" id="KAG5416074.1"/>
    </source>
</evidence>
<feature type="compositionally biased region" description="Basic residues" evidence="1">
    <location>
        <begin position="9"/>
        <end position="19"/>
    </location>
</feature>
<dbReference type="Proteomes" id="UP000823674">
    <property type="component" value="Chromosome A01"/>
</dbReference>
<gene>
    <name evidence="2" type="primary">A01g510530.1_BraROA</name>
    <name evidence="2" type="ORF">IGI04_003641</name>
</gene>
<protein>
    <submittedName>
        <fullName evidence="2">Uncharacterized protein</fullName>
    </submittedName>
</protein>